<keyword evidence="1" id="KW-0732">Signal</keyword>
<keyword evidence="3" id="KW-1185">Reference proteome</keyword>
<organism evidence="2 3">
    <name type="scientific">Paenimyroides marinum</name>
    <dbReference type="NCBI Taxonomy" id="1159016"/>
    <lineage>
        <taxon>Bacteria</taxon>
        <taxon>Pseudomonadati</taxon>
        <taxon>Bacteroidota</taxon>
        <taxon>Flavobacteriia</taxon>
        <taxon>Flavobacteriales</taxon>
        <taxon>Flavobacteriaceae</taxon>
        <taxon>Paenimyroides</taxon>
    </lineage>
</organism>
<proteinExistence type="predicted"/>
<dbReference type="AlphaFoldDB" id="A0A1H6JDA5"/>
<feature type="signal peptide" evidence="1">
    <location>
        <begin position="1"/>
        <end position="18"/>
    </location>
</feature>
<gene>
    <name evidence="2" type="ORF">SAMN02927937_00434</name>
</gene>
<evidence type="ECO:0008006" key="4">
    <source>
        <dbReference type="Google" id="ProtNLM"/>
    </source>
</evidence>
<protein>
    <recommendedName>
        <fullName evidence="4">YD repeat-containing protein</fullName>
    </recommendedName>
</protein>
<dbReference type="RefSeq" id="WP_143037717.1">
    <property type="nucleotide sequence ID" value="NZ_FNXE01000003.1"/>
</dbReference>
<feature type="chain" id="PRO_5011462566" description="YD repeat-containing protein" evidence="1">
    <location>
        <begin position="19"/>
        <end position="898"/>
    </location>
</feature>
<dbReference type="STRING" id="1159016.SAMN02927937_00434"/>
<reference evidence="2 3" key="1">
    <citation type="submission" date="2016-10" db="EMBL/GenBank/DDBJ databases">
        <authorList>
            <person name="de Groot N.N."/>
        </authorList>
    </citation>
    <scope>NUCLEOTIDE SEQUENCE [LARGE SCALE GENOMIC DNA]</scope>
    <source>
        <strain evidence="2 3">CGMCC 1.10825</strain>
    </source>
</reference>
<dbReference type="Proteomes" id="UP000199634">
    <property type="component" value="Unassembled WGS sequence"/>
</dbReference>
<name>A0A1H6JDA5_9FLAO</name>
<evidence type="ECO:0000313" key="2">
    <source>
        <dbReference type="EMBL" id="SEH60179.1"/>
    </source>
</evidence>
<accession>A0A1H6JDA5</accession>
<evidence type="ECO:0000313" key="3">
    <source>
        <dbReference type="Proteomes" id="UP000199634"/>
    </source>
</evidence>
<dbReference type="EMBL" id="FNXE01000003">
    <property type="protein sequence ID" value="SEH60179.1"/>
    <property type="molecule type" value="Genomic_DNA"/>
</dbReference>
<evidence type="ECO:0000256" key="1">
    <source>
        <dbReference type="SAM" id="SignalP"/>
    </source>
</evidence>
<sequence length="898" mass="102032">MKKFLLFITILVSGIVMGQSAVPSNNNYTEISTNYSAELGSGNFVYRVPLFNIETMNPDFNLQGNRYYNAQAASSIYTSNNTIRGWSNDYSPNIYRKINNSFWDESYYRVNSADVYGDGEPYEKPERAGDTFHINMFGIKASFTLKYHDNNTITVDFDESNAYLEVIPDYTMSSGAGDAKIINLLGFTIKDGDGFTYLFNLPEESQFKPFFGPLLSQFLPLLNLAVDNTSGSGYNTYKSSFLLTNIADKYGRSLVQYHYNSDPATNQEGIVYNRQNIDYIDVVNKAKIDFDNGISISDYKNQLIQKIEHGPVLLMFYDRNNQLVKSYNFIYNPKASSSSVNVYGNHLKTGHCVNPLANSWAYDNSVQNYTAGLLKTIRLPEKGKIDIEYETNTYTLADLGEKFNQLNYEYIEVPVTYNSSNATYSFSFGTLAGGSDEGYYVQFKSTLYTDPVLKDEEGNPLRVYPGLQIFRSDGSIREGFGYEDQCEYGQRAEGTYTNQTVVLHRHAGTPANISNVKVYKKTLKPQNEWINYCFGPSVRVKKITNTDHTGTVVNEKSYSYQDPTNPKISSGVVYDYRWFAYQNNFFPIFYRYITEEETGKGKTVYQMNMDTSKIVAIAQDYNYQPKNIWKYDESGQLKEHLSNEFEYFSKHQRVRKTTSILKSYEGTAFKTTTTENVLDTISMLPVYNKIAEESIGQTFIEQYTNQKLGNAFYRTAVEKTKNSAALNKSTFTYQQQGTTQAYNLKTVSVAKENRPLEVEKEVTLTDNYGNVLEYKTKDGMVVSQIWGYNDSKLVAELKNIPYANITANASSTLTAIKTHSAGAAFNEANLTTALNSLRTVFPNAFVTTYTYKPLVGISTVTDANGRKETYQYDSANRLYRVLNHEGLVIKEYTYNIKN</sequence>
<dbReference type="Gene3D" id="2.180.10.10">
    <property type="entry name" value="RHS repeat-associated core"/>
    <property type="match status" value="1"/>
</dbReference>
<dbReference type="OrthoDB" id="9814627at2"/>